<keyword evidence="7" id="KW-0238">DNA-binding</keyword>
<dbReference type="SUPFAM" id="SSF56712">
    <property type="entry name" value="Prokaryotic type I DNA topoisomerase"/>
    <property type="match status" value="1"/>
</dbReference>
<dbReference type="Pfam" id="PF01131">
    <property type="entry name" value="Topoisom_bac"/>
    <property type="match status" value="1"/>
</dbReference>
<dbReference type="Gene3D" id="1.10.460.10">
    <property type="entry name" value="Topoisomerase I, domain 2"/>
    <property type="match status" value="1"/>
</dbReference>
<keyword evidence="8 16" id="KW-0413">Isomerase</keyword>
<dbReference type="Pfam" id="PF13342">
    <property type="entry name" value="Toprim_Crpt"/>
    <property type="match status" value="3"/>
</dbReference>
<dbReference type="GO" id="GO:0006281">
    <property type="term" value="P:DNA repair"/>
    <property type="evidence" value="ECO:0007669"/>
    <property type="project" value="TreeGrafter"/>
</dbReference>
<dbReference type="SMART" id="SM00493">
    <property type="entry name" value="TOPRIM"/>
    <property type="match status" value="1"/>
</dbReference>
<dbReference type="PROSITE" id="PS52039">
    <property type="entry name" value="TOPO_IA_2"/>
    <property type="match status" value="1"/>
</dbReference>
<evidence type="ECO:0000256" key="3">
    <source>
        <dbReference type="ARBA" id="ARBA00012891"/>
    </source>
</evidence>
<evidence type="ECO:0000256" key="2">
    <source>
        <dbReference type="ARBA" id="ARBA00009446"/>
    </source>
</evidence>
<evidence type="ECO:0000313" key="17">
    <source>
        <dbReference type="Proteomes" id="UP000501076"/>
    </source>
</evidence>
<dbReference type="PANTHER" id="PTHR11390:SF21">
    <property type="entry name" value="DNA TOPOISOMERASE 3-ALPHA"/>
    <property type="match status" value="1"/>
</dbReference>
<evidence type="ECO:0000256" key="8">
    <source>
        <dbReference type="ARBA" id="ARBA00023235"/>
    </source>
</evidence>
<dbReference type="Gene3D" id="3.40.50.140">
    <property type="match status" value="1"/>
</dbReference>
<dbReference type="Gene3D" id="1.10.290.10">
    <property type="entry name" value="Topoisomerase I, domain 4"/>
    <property type="match status" value="1"/>
</dbReference>
<evidence type="ECO:0000256" key="9">
    <source>
        <dbReference type="ARBA" id="ARBA00030003"/>
    </source>
</evidence>
<protein>
    <recommendedName>
        <fullName evidence="3">DNA topoisomerase</fullName>
        <ecNumber evidence="3">5.6.2.1</ecNumber>
    </recommendedName>
    <alternativeName>
        <fullName evidence="12">Omega-protein</fullName>
    </alternativeName>
    <alternativeName>
        <fullName evidence="11">Relaxing enzyme</fullName>
    </alternativeName>
    <alternativeName>
        <fullName evidence="9">Swivelase</fullName>
    </alternativeName>
    <alternativeName>
        <fullName evidence="10">Untwisting enzyme</fullName>
    </alternativeName>
</protein>
<comment type="similarity">
    <text evidence="2">Belongs to the type IA topoisomerase family.</text>
</comment>
<dbReference type="AlphaFoldDB" id="A0A6M6E4L5"/>
<evidence type="ECO:0000259" key="14">
    <source>
        <dbReference type="PROSITE" id="PS50880"/>
    </source>
</evidence>
<dbReference type="InterPro" id="IPR006171">
    <property type="entry name" value="TOPRIM_dom"/>
</dbReference>
<dbReference type="InterPro" id="IPR025589">
    <property type="entry name" value="Toprim_C_rpt"/>
</dbReference>
<dbReference type="EC" id="5.6.2.1" evidence="3"/>
<evidence type="ECO:0000256" key="4">
    <source>
        <dbReference type="ARBA" id="ARBA00022723"/>
    </source>
</evidence>
<evidence type="ECO:0000256" key="6">
    <source>
        <dbReference type="ARBA" id="ARBA00023029"/>
    </source>
</evidence>
<dbReference type="InterPro" id="IPR034144">
    <property type="entry name" value="TOPRIM_TopoIII"/>
</dbReference>
<dbReference type="PROSITE" id="PS50880">
    <property type="entry name" value="TOPRIM"/>
    <property type="match status" value="1"/>
</dbReference>
<dbReference type="Proteomes" id="UP000501076">
    <property type="component" value="Plasmid pFDU301A"/>
</dbReference>
<evidence type="ECO:0000256" key="1">
    <source>
        <dbReference type="ARBA" id="ARBA00000213"/>
    </source>
</evidence>
<dbReference type="GO" id="GO:0046872">
    <property type="term" value="F:metal ion binding"/>
    <property type="evidence" value="ECO:0007669"/>
    <property type="project" value="UniProtKB-KW"/>
</dbReference>
<dbReference type="InterPro" id="IPR003601">
    <property type="entry name" value="Topo_IA_2"/>
</dbReference>
<keyword evidence="6" id="KW-0799">Topoisomerase</keyword>
<dbReference type="GO" id="GO:0006265">
    <property type="term" value="P:DNA topological change"/>
    <property type="evidence" value="ECO:0007669"/>
    <property type="project" value="InterPro"/>
</dbReference>
<dbReference type="InterPro" id="IPR005738">
    <property type="entry name" value="TopoIII"/>
</dbReference>
<dbReference type="SMART" id="SM00437">
    <property type="entry name" value="TOP1Ac"/>
    <property type="match status" value="1"/>
</dbReference>
<evidence type="ECO:0000256" key="7">
    <source>
        <dbReference type="ARBA" id="ARBA00023125"/>
    </source>
</evidence>
<dbReference type="GO" id="GO:0003677">
    <property type="term" value="F:DNA binding"/>
    <property type="evidence" value="ECO:0007669"/>
    <property type="project" value="UniProtKB-KW"/>
</dbReference>
<dbReference type="InterPro" id="IPR003602">
    <property type="entry name" value="Topo_IA_DNA-bd_dom"/>
</dbReference>
<dbReference type="Pfam" id="PF01751">
    <property type="entry name" value="Toprim"/>
    <property type="match status" value="1"/>
</dbReference>
<dbReference type="CDD" id="cd03362">
    <property type="entry name" value="TOPRIM_TopoIA_TopoIII"/>
    <property type="match status" value="1"/>
</dbReference>
<sequence length="913" mass="104231">MKLVIAEKPDMAKAFAAAMSFTGKFTKGDGYFKNNEYVIVWAYGHLVNSKEPAEYPKEKFGGWNWDSIPFVPPAGKLEYHLPIKNEFDNVRKKQLQNIKKVYKQFSYTEIISACDAEREGDLIASEVIEVIGMKEPVKRLWVQSKVEDDIRKAFENLRGQDFLAPRVDAAYARQFADYILGHNLTVAFSIKTGRRLHVGRVQTPTLSLLVQRRLEIENFKPKDFFELKVNFNNKYEGMWFKDAKGNTKFELKSDAEAILNKINGKTGKVTVKDVIEQKVNPKELFDLGSLQAEANKKFGFTMQKTLDVAQILYDKYKVLSYPRTDSKYIMNSQVPELPQLLQAVNSTKYSEFVTNIISRNIPTSKNFVNDKKVSDHYAIIPTKKLLNLSEVTDEIKNKQVIATKEDIENIYDLVIRRFLAVFYPEAIYEKTEIVTEVEGETFKTNGRILKDPGWEVVYGKDAVDVEEDSDNEEKTLPPIDKGEENSITKSDLLTKQTKAKPHYTEGTIGKAMENAKDYIEEAALKKEMKEADAGLGTVATRAQIIENLIARKYVIRKGKQIIATDLAVKLIEIAPERLKSPEVTAQWEKELRNIAEEKVHKDDFYDRIVQFVSEEIKELKEKTLSVEFESEESENTVGVCPKCNQPILEFQKGFACKSSNRDQACFRVWKGFLNKKITTNQLKQMLSKGETNQIKGFKTKAGKTFDAKLKLNQEYSGFEFIFEQAEVKELDISCPTCGGKVFDRGKFVHCENNTKEHSCLSLPKEYGGKKLSQKIITDLITNNKTELLDGFKSKTTKNSFKAHLKYVNGKLEFEFPERKPVERTETSAQCPCCGGTIVEMEKLFGCSNFSSKNCKFTVWKNIGGKPMTIELIQEVINKKETEKLDGFVSKAGKPYQAKLVWNQNKKTIEMSFN</sequence>
<evidence type="ECO:0000256" key="5">
    <source>
        <dbReference type="ARBA" id="ARBA00022842"/>
    </source>
</evidence>
<dbReference type="GO" id="GO:0006310">
    <property type="term" value="P:DNA recombination"/>
    <property type="evidence" value="ECO:0007669"/>
    <property type="project" value="TreeGrafter"/>
</dbReference>
<dbReference type="Gene3D" id="2.70.20.10">
    <property type="entry name" value="Topoisomerase I, domain 3"/>
    <property type="match status" value="1"/>
</dbReference>
<geneLocation type="plasmid" evidence="17">
    <name>pfdu301a</name>
</geneLocation>
<feature type="region of interest" description="Disordered" evidence="13">
    <location>
        <begin position="466"/>
        <end position="485"/>
    </location>
</feature>
<dbReference type="PRINTS" id="PR00417">
    <property type="entry name" value="PRTPISMRASEI"/>
</dbReference>
<dbReference type="GO" id="GO:0003917">
    <property type="term" value="F:DNA topoisomerase type I (single strand cut, ATP-independent) activity"/>
    <property type="evidence" value="ECO:0007669"/>
    <property type="project" value="UniProtKB-EC"/>
</dbReference>
<evidence type="ECO:0000256" key="10">
    <source>
        <dbReference type="ARBA" id="ARBA00031985"/>
    </source>
</evidence>
<evidence type="ECO:0000256" key="12">
    <source>
        <dbReference type="ARBA" id="ARBA00032877"/>
    </source>
</evidence>
<dbReference type="CDD" id="cd00186">
    <property type="entry name" value="TOP1Ac"/>
    <property type="match status" value="1"/>
</dbReference>
<feature type="domain" description="Topo IA-type catalytic" evidence="15">
    <location>
        <begin position="163"/>
        <end position="617"/>
    </location>
</feature>
<dbReference type="InterPro" id="IPR013826">
    <property type="entry name" value="Topo_IA_cen_sub3"/>
</dbReference>
<evidence type="ECO:0000313" key="16">
    <source>
        <dbReference type="EMBL" id="QJX80566.1"/>
    </source>
</evidence>
<dbReference type="RefSeq" id="WP_171778561.1">
    <property type="nucleotide sequence ID" value="NZ_CP045273.1"/>
</dbReference>
<dbReference type="GO" id="GO:0043597">
    <property type="term" value="C:cytoplasmic replication fork"/>
    <property type="evidence" value="ECO:0007669"/>
    <property type="project" value="TreeGrafter"/>
</dbReference>
<name>A0A6M6E4L5_PRIMG</name>
<feature type="domain" description="Toprim" evidence="14">
    <location>
        <begin position="1"/>
        <end position="146"/>
    </location>
</feature>
<dbReference type="InterPro" id="IPR023405">
    <property type="entry name" value="Topo_IA_core_domain"/>
</dbReference>
<evidence type="ECO:0000256" key="11">
    <source>
        <dbReference type="ARBA" id="ARBA00032235"/>
    </source>
</evidence>
<dbReference type="SMART" id="SM00436">
    <property type="entry name" value="TOP1Bc"/>
    <property type="match status" value="1"/>
</dbReference>
<keyword evidence="5" id="KW-0460">Magnesium</keyword>
<evidence type="ECO:0000256" key="13">
    <source>
        <dbReference type="SAM" id="MobiDB-lite"/>
    </source>
</evidence>
<keyword evidence="4" id="KW-0479">Metal-binding</keyword>
<feature type="compositionally biased region" description="Basic and acidic residues" evidence="13">
    <location>
        <begin position="472"/>
        <end position="485"/>
    </location>
</feature>
<dbReference type="InterPro" id="IPR013824">
    <property type="entry name" value="Topo_IA_cen_sub1"/>
</dbReference>
<dbReference type="InterPro" id="IPR023406">
    <property type="entry name" value="Topo_IA_AS"/>
</dbReference>
<dbReference type="EMBL" id="CP045273">
    <property type="protein sequence ID" value="QJX80566.1"/>
    <property type="molecule type" value="Genomic_DNA"/>
</dbReference>
<dbReference type="PANTHER" id="PTHR11390">
    <property type="entry name" value="PROKARYOTIC DNA TOPOISOMERASE"/>
    <property type="match status" value="1"/>
</dbReference>
<dbReference type="InterPro" id="IPR000380">
    <property type="entry name" value="Topo_IA"/>
</dbReference>
<keyword evidence="16" id="KW-0614">Plasmid</keyword>
<gene>
    <name evidence="16" type="primary">topB</name>
    <name evidence="16" type="ORF">FDZ14_31240</name>
</gene>
<reference evidence="16 17" key="1">
    <citation type="submission" date="2019-10" db="EMBL/GenBank/DDBJ databases">
        <title>Complete genome sequences for adaption low water activity.</title>
        <authorList>
            <person name="Zhao L."/>
            <person name="Zhong J."/>
        </authorList>
    </citation>
    <scope>NUCLEOTIDE SEQUENCE [LARGE SCALE GENOMIC DNA]</scope>
    <source>
        <strain evidence="16 17">FDU301</strain>
        <plasmid evidence="17">pfdu301a</plasmid>
    </source>
</reference>
<organism evidence="16 17">
    <name type="scientific">Priestia megaterium</name>
    <name type="common">Bacillus megaterium</name>
    <dbReference type="NCBI Taxonomy" id="1404"/>
    <lineage>
        <taxon>Bacteria</taxon>
        <taxon>Bacillati</taxon>
        <taxon>Bacillota</taxon>
        <taxon>Bacilli</taxon>
        <taxon>Bacillales</taxon>
        <taxon>Bacillaceae</taxon>
        <taxon>Priestia</taxon>
    </lineage>
</organism>
<comment type="catalytic activity">
    <reaction evidence="1">
        <text>ATP-independent breakage of single-stranded DNA, followed by passage and rejoining.</text>
        <dbReference type="EC" id="5.6.2.1"/>
    </reaction>
</comment>
<dbReference type="InterPro" id="IPR013825">
    <property type="entry name" value="Topo_IA_cen_sub2"/>
</dbReference>
<accession>A0A6M6E4L5</accession>
<dbReference type="NCBIfam" id="TIGR01056">
    <property type="entry name" value="topB"/>
    <property type="match status" value="1"/>
</dbReference>
<evidence type="ECO:0000259" key="15">
    <source>
        <dbReference type="PROSITE" id="PS52039"/>
    </source>
</evidence>
<proteinExistence type="inferred from homology"/>
<dbReference type="PROSITE" id="PS00396">
    <property type="entry name" value="TOPO_IA_1"/>
    <property type="match status" value="1"/>
</dbReference>
<dbReference type="InterPro" id="IPR013497">
    <property type="entry name" value="Topo_IA_cen"/>
</dbReference>